<dbReference type="AlphaFoldDB" id="A0A411ZK16"/>
<gene>
    <name evidence="1" type="ORF">DWZ12_13455</name>
</gene>
<organism evidence="1 2">
    <name type="scientific">Blautia obeum</name>
    <dbReference type="NCBI Taxonomy" id="40520"/>
    <lineage>
        <taxon>Bacteria</taxon>
        <taxon>Bacillati</taxon>
        <taxon>Bacillota</taxon>
        <taxon>Clostridia</taxon>
        <taxon>Lachnospirales</taxon>
        <taxon>Lachnospiraceae</taxon>
        <taxon>Blautia</taxon>
    </lineage>
</organism>
<dbReference type="RefSeq" id="WP_118044907.1">
    <property type="nucleotide sequence ID" value="NZ_QRSS01000019.1"/>
</dbReference>
<evidence type="ECO:0008006" key="3">
    <source>
        <dbReference type="Google" id="ProtNLM"/>
    </source>
</evidence>
<comment type="caution">
    <text evidence="1">The sequence shown here is derived from an EMBL/GenBank/DDBJ whole genome shotgun (WGS) entry which is preliminary data.</text>
</comment>
<proteinExistence type="predicted"/>
<dbReference type="Proteomes" id="UP000283585">
    <property type="component" value="Unassembled WGS sequence"/>
</dbReference>
<name>A0A411ZK16_9FIRM</name>
<accession>A0A411ZK16</accession>
<evidence type="ECO:0000313" key="2">
    <source>
        <dbReference type="Proteomes" id="UP000283585"/>
    </source>
</evidence>
<evidence type="ECO:0000313" key="1">
    <source>
        <dbReference type="EMBL" id="RGQ03176.1"/>
    </source>
</evidence>
<dbReference type="EMBL" id="QRSS01000019">
    <property type="protein sequence ID" value="RGQ03176.1"/>
    <property type="molecule type" value="Genomic_DNA"/>
</dbReference>
<sequence>MDSIRENRTKEDVVDEVRMMFSADIKGKLSIVLVEGSDDIRFMKIVMEENVACIESPYGKHGLEDLMNTDDPVIQRKEVIAVRDKDYMDLTQLPDRFFVYDGCCLETMILKDLEISESFHRENYKGTATKESYILGAMSQLAPYSILRRINEQENGEIAFQKCKFGHLIDGETLKIEDLFDKVGQADKLQTCVEEAKSIVEENELWNITNGHDLCTYLGTVSNLGKNRLGEEGVRNILFGMYRKNDFKKTKLYDTLLQYQTRNGLKFVSE</sequence>
<reference evidence="1 2" key="1">
    <citation type="submission" date="2018-08" db="EMBL/GenBank/DDBJ databases">
        <title>A genome reference for cultivated species of the human gut microbiota.</title>
        <authorList>
            <person name="Zou Y."/>
            <person name="Xue W."/>
            <person name="Luo G."/>
        </authorList>
    </citation>
    <scope>NUCLEOTIDE SEQUENCE [LARGE SCALE GENOMIC DNA]</scope>
    <source>
        <strain evidence="1 2">AF29-2BH</strain>
    </source>
</reference>
<protein>
    <recommendedName>
        <fullName evidence="3">DUF4435 domain-containing protein</fullName>
    </recommendedName>
</protein>